<feature type="coiled-coil region" evidence="1">
    <location>
        <begin position="201"/>
        <end position="271"/>
    </location>
</feature>
<evidence type="ECO:0000313" key="5">
    <source>
        <dbReference type="Proteomes" id="UP000076632"/>
    </source>
</evidence>
<feature type="transmembrane region" description="Helical" evidence="3">
    <location>
        <begin position="272"/>
        <end position="296"/>
    </location>
</feature>
<dbReference type="InParanoid" id="A0A165K4R2"/>
<keyword evidence="3" id="KW-0472">Membrane</keyword>
<evidence type="ECO:0000256" key="1">
    <source>
        <dbReference type="SAM" id="Coils"/>
    </source>
</evidence>
<evidence type="ECO:0000256" key="2">
    <source>
        <dbReference type="SAM" id="MobiDB-lite"/>
    </source>
</evidence>
<keyword evidence="3" id="KW-1133">Transmembrane helix</keyword>
<feature type="coiled-coil region" evidence="1">
    <location>
        <begin position="328"/>
        <end position="365"/>
    </location>
</feature>
<evidence type="ECO:0000313" key="4">
    <source>
        <dbReference type="EMBL" id="KZF26980.1"/>
    </source>
</evidence>
<keyword evidence="1" id="KW-0175">Coiled coil</keyword>
<keyword evidence="5" id="KW-1185">Reference proteome</keyword>
<evidence type="ECO:0000256" key="3">
    <source>
        <dbReference type="SAM" id="Phobius"/>
    </source>
</evidence>
<proteinExistence type="predicted"/>
<feature type="transmembrane region" description="Helical" evidence="3">
    <location>
        <begin position="302"/>
        <end position="327"/>
    </location>
</feature>
<keyword evidence="3" id="KW-0812">Transmembrane</keyword>
<dbReference type="RefSeq" id="XP_018192535.1">
    <property type="nucleotide sequence ID" value="XM_018335759.1"/>
</dbReference>
<dbReference type="Gene3D" id="1.20.1170.10">
    <property type="match status" value="1"/>
</dbReference>
<dbReference type="Proteomes" id="UP000076632">
    <property type="component" value="Unassembled WGS sequence"/>
</dbReference>
<dbReference type="OMA" id="DMYAKGQ"/>
<feature type="region of interest" description="Disordered" evidence="2">
    <location>
        <begin position="1"/>
        <end position="23"/>
    </location>
</feature>
<dbReference type="OrthoDB" id="4961018at2759"/>
<organism evidence="4 5">
    <name type="scientific">Xylona heveae (strain CBS 132557 / TC161)</name>
    <dbReference type="NCBI Taxonomy" id="1328760"/>
    <lineage>
        <taxon>Eukaryota</taxon>
        <taxon>Fungi</taxon>
        <taxon>Dikarya</taxon>
        <taxon>Ascomycota</taxon>
        <taxon>Pezizomycotina</taxon>
        <taxon>Xylonomycetes</taxon>
        <taxon>Xylonales</taxon>
        <taxon>Xylonaceae</taxon>
        <taxon>Xylona</taxon>
    </lineage>
</organism>
<accession>A0A165K4R2</accession>
<sequence>MSTTLTPTTPPPYEPHSSPPSYDDVVAKVSQMVGTDATPQKYIDAAATLNENEIDILVSGGDFSDPIKTEEDNKKFCEGAAKALTSHESTEHLRESSNAAVDASNEINRVFVSLHLKIAQIDRIHRSDFEPALIKNQLVIVSFMSSTFLANTDTIKKYLGILTESRVLATEVAIHGNRFDDLIIPFCTDENIPTETRRTILNGFISDMEKARERARETENNFTNLQISFTSFIADFSTWAVEREGQLTEELEHIMKELSELQEKLTSLNISLLALGSGALGLPFVAGLLAGGAAVSGFLAPFLAIAGLIALGVSVAAVVSMAALGIVKAVTETQIREKERQRASLSARIEEIRQAREELVALGEEKLEIFRVNVNVLQSVWNSVAIDAQIIMGHLDGALSLVDFPQHIINSLERANSIYTVMAEYLTNYAKGITS</sequence>
<reference evidence="4 5" key="1">
    <citation type="journal article" date="2016" name="Fungal Biol.">
        <title>The genome of Xylona heveae provides a window into fungal endophytism.</title>
        <authorList>
            <person name="Gazis R."/>
            <person name="Kuo A."/>
            <person name="Riley R."/>
            <person name="LaButti K."/>
            <person name="Lipzen A."/>
            <person name="Lin J."/>
            <person name="Amirebrahimi M."/>
            <person name="Hesse C.N."/>
            <person name="Spatafora J.W."/>
            <person name="Henrissat B."/>
            <person name="Hainaut M."/>
            <person name="Grigoriev I.V."/>
            <person name="Hibbett D.S."/>
        </authorList>
    </citation>
    <scope>NUCLEOTIDE SEQUENCE [LARGE SCALE GENOMIC DNA]</scope>
    <source>
        <strain evidence="4 5">TC161</strain>
    </source>
</reference>
<dbReference type="AlphaFoldDB" id="A0A165K4R2"/>
<dbReference type="GeneID" id="28900896"/>
<name>A0A165K4R2_XYLHT</name>
<protein>
    <submittedName>
        <fullName evidence="4">Uncharacterized protein</fullName>
    </submittedName>
</protein>
<dbReference type="EMBL" id="KV407454">
    <property type="protein sequence ID" value="KZF26980.1"/>
    <property type="molecule type" value="Genomic_DNA"/>
</dbReference>
<feature type="compositionally biased region" description="Pro residues" evidence="2">
    <location>
        <begin position="8"/>
        <end position="18"/>
    </location>
</feature>
<gene>
    <name evidence="4" type="ORF">L228DRAFT_280117</name>
</gene>